<dbReference type="EMBL" id="MN739983">
    <property type="protein sequence ID" value="QHT81464.1"/>
    <property type="molecule type" value="Genomic_DNA"/>
</dbReference>
<dbReference type="SUPFAM" id="SSF47240">
    <property type="entry name" value="Ferritin-like"/>
    <property type="match status" value="1"/>
</dbReference>
<dbReference type="PROSITE" id="PS00368">
    <property type="entry name" value="RIBORED_SMALL"/>
    <property type="match status" value="1"/>
</dbReference>
<organism evidence="3">
    <name type="scientific">viral metagenome</name>
    <dbReference type="NCBI Taxonomy" id="1070528"/>
    <lineage>
        <taxon>unclassified sequences</taxon>
        <taxon>metagenomes</taxon>
        <taxon>organismal metagenomes</taxon>
    </lineage>
</organism>
<comment type="similarity">
    <text evidence="1">Belongs to the ribonucleoside diphosphate reductase small chain family.</text>
</comment>
<dbReference type="CDD" id="cd01049">
    <property type="entry name" value="RNRR2"/>
    <property type="match status" value="1"/>
</dbReference>
<evidence type="ECO:0000313" key="3">
    <source>
        <dbReference type="EMBL" id="QHT81464.1"/>
    </source>
</evidence>
<reference evidence="3" key="1">
    <citation type="journal article" date="2020" name="Nature">
        <title>Giant virus diversity and host interactions through global metagenomics.</title>
        <authorList>
            <person name="Schulz F."/>
            <person name="Roux S."/>
            <person name="Paez-Espino D."/>
            <person name="Jungbluth S."/>
            <person name="Walsh D.A."/>
            <person name="Denef V.J."/>
            <person name="McMahon K.D."/>
            <person name="Konstantinidis K.T."/>
            <person name="Eloe-Fadrosh E.A."/>
            <person name="Kyrpides N.C."/>
            <person name="Woyke T."/>
        </authorList>
    </citation>
    <scope>NUCLEOTIDE SEQUENCE</scope>
    <source>
        <strain evidence="3">GVMAG-M-3300023184-13</strain>
    </source>
</reference>
<accession>A0A6C0HM35</accession>
<dbReference type="GO" id="GO:0016491">
    <property type="term" value="F:oxidoreductase activity"/>
    <property type="evidence" value="ECO:0007669"/>
    <property type="project" value="InterPro"/>
</dbReference>
<protein>
    <submittedName>
        <fullName evidence="3">Uncharacterized protein</fullName>
    </submittedName>
</protein>
<dbReference type="InterPro" id="IPR012348">
    <property type="entry name" value="RNR-like"/>
</dbReference>
<dbReference type="PANTHER" id="PTHR23409:SF18">
    <property type="entry name" value="RIBONUCLEOSIDE-DIPHOSPHATE REDUCTASE SUBUNIT M2"/>
    <property type="match status" value="1"/>
</dbReference>
<dbReference type="Gene3D" id="1.10.620.20">
    <property type="entry name" value="Ribonucleotide Reductase, subunit A"/>
    <property type="match status" value="1"/>
</dbReference>
<dbReference type="Pfam" id="PF00268">
    <property type="entry name" value="Ribonuc_red_sm"/>
    <property type="match status" value="2"/>
</dbReference>
<dbReference type="PANTHER" id="PTHR23409">
    <property type="entry name" value="RIBONUCLEOSIDE-DIPHOSPHATE REDUCTASE SMALL CHAIN"/>
    <property type="match status" value="1"/>
</dbReference>
<name>A0A6C0HM35_9ZZZZ</name>
<proteinExistence type="inferred from homology"/>
<dbReference type="AlphaFoldDB" id="A0A6C0HM35"/>
<evidence type="ECO:0000256" key="1">
    <source>
        <dbReference type="ARBA" id="ARBA00009303"/>
    </source>
</evidence>
<evidence type="ECO:0000256" key="2">
    <source>
        <dbReference type="SAM" id="MobiDB-lite"/>
    </source>
</evidence>
<dbReference type="InterPro" id="IPR033909">
    <property type="entry name" value="RNR_small"/>
</dbReference>
<feature type="compositionally biased region" description="Polar residues" evidence="2">
    <location>
        <begin position="172"/>
        <end position="190"/>
    </location>
</feature>
<feature type="region of interest" description="Disordered" evidence="2">
    <location>
        <begin position="172"/>
        <end position="192"/>
    </location>
</feature>
<sequence length="404" mass="46508">MTQTLLTDDYFNLNKNPDNHYTFLPIYNPVYYDFYKRQIATFWTVEEIDLSKDREDYVNKLSDDERKFVRNILAFFAASDGIVAENLDLNFIEEITYKEVHHCLRFQAMMEDIHSEMYSRLIDVLITDEQDKQNMFDAINTIPCIKLKADWAMKWTRGFTCKTPTDSQESLTRGCTKGITPTDSQESLTRGCTKGITPTDLQESLTRGCTKGITPTDSQESLISLSKCTIQPTLPMRLVAFACVEGIHFSGSFCAIYWLKKRNLMPGLTFSNEFIARDEGMHTQTSVRLYNDLKPEHRLEESIVREIIEEAVTIETIFITESIPCSMLGMNIELMKQYIKCIGDRIMLQLGYTKIFNVSNPFDFMEHISVESKTNFFENRVSAYSKAGIGGSSNDKEFTLDEDF</sequence>
<dbReference type="GO" id="GO:0009263">
    <property type="term" value="P:deoxyribonucleotide biosynthetic process"/>
    <property type="evidence" value="ECO:0007669"/>
    <property type="project" value="InterPro"/>
</dbReference>
<dbReference type="InterPro" id="IPR030475">
    <property type="entry name" value="RNR_small_AS"/>
</dbReference>
<dbReference type="InterPro" id="IPR000358">
    <property type="entry name" value="RNR_small_fam"/>
</dbReference>
<dbReference type="InterPro" id="IPR009078">
    <property type="entry name" value="Ferritin-like_SF"/>
</dbReference>